<dbReference type="EMBL" id="CAFAAZ010000001">
    <property type="protein sequence ID" value="CAB4811256.1"/>
    <property type="molecule type" value="Genomic_DNA"/>
</dbReference>
<organism evidence="10">
    <name type="scientific">freshwater metagenome</name>
    <dbReference type="NCBI Taxonomy" id="449393"/>
    <lineage>
        <taxon>unclassified sequences</taxon>
        <taxon>metagenomes</taxon>
        <taxon>ecological metagenomes</taxon>
    </lineage>
</organism>
<evidence type="ECO:0000313" key="6">
    <source>
        <dbReference type="EMBL" id="CAB4701633.1"/>
    </source>
</evidence>
<dbReference type="Pfam" id="PF00535">
    <property type="entry name" value="Glycos_transf_2"/>
    <property type="match status" value="1"/>
</dbReference>
<dbReference type="EMBL" id="CAFBMA010000001">
    <property type="protein sequence ID" value="CAB4889361.1"/>
    <property type="molecule type" value="Genomic_DNA"/>
</dbReference>
<dbReference type="EMBL" id="CAFAHD010000017">
    <property type="protein sequence ID" value="CAB4837266.1"/>
    <property type="molecule type" value="Genomic_DNA"/>
</dbReference>
<evidence type="ECO:0000313" key="11">
    <source>
        <dbReference type="EMBL" id="CAB5021400.1"/>
    </source>
</evidence>
<dbReference type="PANTHER" id="PTHR43398">
    <property type="entry name" value="DOLICHOL-PHOSPHATE MANNOSYLTRANSFERASE SUBUNIT 1"/>
    <property type="match status" value="1"/>
</dbReference>
<comment type="similarity">
    <text evidence="1">Belongs to the glycosyltransferase 2 family.</text>
</comment>
<dbReference type="AlphaFoldDB" id="A0A6J7KP58"/>
<dbReference type="Gene3D" id="3.90.550.10">
    <property type="entry name" value="Spore Coat Polysaccharide Biosynthesis Protein SpsA, Chain A"/>
    <property type="match status" value="1"/>
</dbReference>
<dbReference type="CDD" id="cd06442">
    <property type="entry name" value="DPM1_like"/>
    <property type="match status" value="1"/>
</dbReference>
<dbReference type="PANTHER" id="PTHR43398:SF1">
    <property type="entry name" value="DOLICHOL-PHOSPHATE MANNOSYLTRANSFERASE SUBUNIT 1"/>
    <property type="match status" value="1"/>
</dbReference>
<dbReference type="FunFam" id="3.90.550.10:FF:000122">
    <property type="entry name" value="Dolichol-phosphate mannosyltransferase subunit 1"/>
    <property type="match status" value="1"/>
</dbReference>
<evidence type="ECO:0000313" key="10">
    <source>
        <dbReference type="EMBL" id="CAB4957255.1"/>
    </source>
</evidence>
<name>A0A6J7KP58_9ZZZZ</name>
<dbReference type="SUPFAM" id="SSF53448">
    <property type="entry name" value="Nucleotide-diphospho-sugar transferases"/>
    <property type="match status" value="1"/>
</dbReference>
<dbReference type="EMBL" id="CAFBPT010000002">
    <property type="protein sequence ID" value="CAB5021400.1"/>
    <property type="molecule type" value="Genomic_DNA"/>
</dbReference>
<evidence type="ECO:0000313" key="5">
    <source>
        <dbReference type="EMBL" id="CAB4677698.1"/>
    </source>
</evidence>
<evidence type="ECO:0000313" key="8">
    <source>
        <dbReference type="EMBL" id="CAB4837266.1"/>
    </source>
</evidence>
<dbReference type="InterPro" id="IPR039528">
    <property type="entry name" value="DPM1-like"/>
</dbReference>
<evidence type="ECO:0000256" key="3">
    <source>
        <dbReference type="ARBA" id="ARBA00022679"/>
    </source>
</evidence>
<keyword evidence="3" id="KW-0808">Transferase</keyword>
<proteinExistence type="inferred from homology"/>
<sequence length="245" mass="26747">MNKIAILIPTYNEAVSIVELLSKLTIFRTNSQYQFDLVVIDDNSPDQTADIVENLRIPWVHVLRRPNKSGIGPAYRAGFSKVLADPQYTHIATMDADGSHRVEDLPAMFAAISSSNALILGTRWMPGGCVVNWPKSRQLLSKTGTRYAKVALGIDLNDLTGGFRIYSAELLNSLKLKDMDATGYCFQIEMAMAADAAGAGSIQVPITFIERIAGESKMSLGIAIEAFGYVTKLGIGRAITGIYRR</sequence>
<dbReference type="InterPro" id="IPR001173">
    <property type="entry name" value="Glyco_trans_2-like"/>
</dbReference>
<gene>
    <name evidence="5" type="ORF">UFOPK2343_00851</name>
    <name evidence="6" type="ORF">UFOPK2652_00222</name>
    <name evidence="7" type="ORF">UFOPK3128_00025</name>
    <name evidence="8" type="ORF">UFOPK3227_00280</name>
    <name evidence="9" type="ORF">UFOPK3511_00247</name>
    <name evidence="10" type="ORF">UFOPK3880_00025</name>
    <name evidence="11" type="ORF">UFOPK4146_00278</name>
</gene>
<protein>
    <submittedName>
        <fullName evidence="10">Unannotated protein</fullName>
    </submittedName>
</protein>
<reference evidence="10" key="1">
    <citation type="submission" date="2020-05" db="EMBL/GenBank/DDBJ databases">
        <authorList>
            <person name="Chiriac C."/>
            <person name="Salcher M."/>
            <person name="Ghai R."/>
            <person name="Kavagutti S V."/>
        </authorList>
    </citation>
    <scope>NUCLEOTIDE SEQUENCE</scope>
</reference>
<feature type="domain" description="Glycosyltransferase 2-like" evidence="4">
    <location>
        <begin position="6"/>
        <end position="172"/>
    </location>
</feature>
<evidence type="ECO:0000256" key="1">
    <source>
        <dbReference type="ARBA" id="ARBA00006739"/>
    </source>
</evidence>
<accession>A0A6J7KP58</accession>
<evidence type="ECO:0000313" key="9">
    <source>
        <dbReference type="EMBL" id="CAB4889361.1"/>
    </source>
</evidence>
<keyword evidence="2" id="KW-0328">Glycosyltransferase</keyword>
<dbReference type="EMBL" id="CAEZXD010000021">
    <property type="protein sequence ID" value="CAB4677698.1"/>
    <property type="molecule type" value="Genomic_DNA"/>
</dbReference>
<evidence type="ECO:0000256" key="2">
    <source>
        <dbReference type="ARBA" id="ARBA00022676"/>
    </source>
</evidence>
<dbReference type="GO" id="GO:0016020">
    <property type="term" value="C:membrane"/>
    <property type="evidence" value="ECO:0007669"/>
    <property type="project" value="GOC"/>
</dbReference>
<dbReference type="GO" id="GO:0009247">
    <property type="term" value="P:glycolipid biosynthetic process"/>
    <property type="evidence" value="ECO:0007669"/>
    <property type="project" value="TreeGrafter"/>
</dbReference>
<evidence type="ECO:0000313" key="7">
    <source>
        <dbReference type="EMBL" id="CAB4811256.1"/>
    </source>
</evidence>
<dbReference type="GO" id="GO:0004582">
    <property type="term" value="F:dolichyl-phosphate beta-D-mannosyltransferase activity"/>
    <property type="evidence" value="ECO:0007669"/>
    <property type="project" value="InterPro"/>
</dbReference>
<dbReference type="InterPro" id="IPR029044">
    <property type="entry name" value="Nucleotide-diphossugar_trans"/>
</dbReference>
<dbReference type="EMBL" id="CAEZYD010000002">
    <property type="protein sequence ID" value="CAB4701633.1"/>
    <property type="molecule type" value="Genomic_DNA"/>
</dbReference>
<evidence type="ECO:0000259" key="4">
    <source>
        <dbReference type="Pfam" id="PF00535"/>
    </source>
</evidence>
<dbReference type="EMBL" id="CAFBNU010000001">
    <property type="protein sequence ID" value="CAB4957255.1"/>
    <property type="molecule type" value="Genomic_DNA"/>
</dbReference>